<evidence type="ECO:0000256" key="2">
    <source>
        <dbReference type="SAM" id="Phobius"/>
    </source>
</evidence>
<feature type="transmembrane region" description="Helical" evidence="2">
    <location>
        <begin position="72"/>
        <end position="91"/>
    </location>
</feature>
<evidence type="ECO:0000313" key="4">
    <source>
        <dbReference type="Proteomes" id="UP000231586"/>
    </source>
</evidence>
<feature type="region of interest" description="Disordered" evidence="1">
    <location>
        <begin position="210"/>
        <end position="264"/>
    </location>
</feature>
<feature type="transmembrane region" description="Helical" evidence="2">
    <location>
        <begin position="98"/>
        <end position="114"/>
    </location>
</feature>
<name>A0A2M8WSW3_9MICO</name>
<evidence type="ECO:0000313" key="3">
    <source>
        <dbReference type="EMBL" id="PJI94041.1"/>
    </source>
</evidence>
<protein>
    <submittedName>
        <fullName evidence="3">Uncharacterized protein</fullName>
    </submittedName>
</protein>
<evidence type="ECO:0000256" key="1">
    <source>
        <dbReference type="SAM" id="MobiDB-lite"/>
    </source>
</evidence>
<feature type="region of interest" description="Disordered" evidence="1">
    <location>
        <begin position="311"/>
        <end position="412"/>
    </location>
</feature>
<feature type="compositionally biased region" description="Polar residues" evidence="1">
    <location>
        <begin position="1"/>
        <end position="10"/>
    </location>
</feature>
<reference evidence="3 4" key="1">
    <citation type="submission" date="2017-11" db="EMBL/GenBank/DDBJ databases">
        <title>Genomic Encyclopedia of Archaeal and Bacterial Type Strains, Phase II (KMG-II): From Individual Species to Whole Genera.</title>
        <authorList>
            <person name="Goeker M."/>
        </authorList>
    </citation>
    <scope>NUCLEOTIDE SEQUENCE [LARGE SCALE GENOMIC DNA]</scope>
    <source>
        <strain evidence="3 4">DSM 22413</strain>
    </source>
</reference>
<dbReference type="Proteomes" id="UP000231586">
    <property type="component" value="Unassembled WGS sequence"/>
</dbReference>
<feature type="compositionally biased region" description="Low complexity" evidence="1">
    <location>
        <begin position="223"/>
        <end position="258"/>
    </location>
</feature>
<feature type="compositionally biased region" description="Low complexity" evidence="1">
    <location>
        <begin position="321"/>
        <end position="406"/>
    </location>
</feature>
<feature type="transmembrane region" description="Helical" evidence="2">
    <location>
        <begin position="41"/>
        <end position="60"/>
    </location>
</feature>
<keyword evidence="4" id="KW-1185">Reference proteome</keyword>
<dbReference type="InterPro" id="IPR046096">
    <property type="entry name" value="DUF6114"/>
</dbReference>
<organism evidence="3 4">
    <name type="scientific">Luteimicrobium subarcticum</name>
    <dbReference type="NCBI Taxonomy" id="620910"/>
    <lineage>
        <taxon>Bacteria</taxon>
        <taxon>Bacillati</taxon>
        <taxon>Actinomycetota</taxon>
        <taxon>Actinomycetes</taxon>
        <taxon>Micrococcales</taxon>
        <taxon>Luteimicrobium</taxon>
    </lineage>
</organism>
<comment type="caution">
    <text evidence="3">The sequence shown here is derived from an EMBL/GenBank/DDBJ whole genome shotgun (WGS) entry which is preliminary data.</text>
</comment>
<keyword evidence="2" id="KW-1133">Transmembrane helix</keyword>
<keyword evidence="2" id="KW-0812">Transmembrane</keyword>
<sequence>MSSTPETTTPADEAQPQPEARPGTVARTWTAFRAWTRGRPFVGGLLVVLAGVEMFFSGQLDLGHIHLQFGIQGFQAMVIPVVLVLLGVLLWTMPVHRVFYGVIALVLSVYSLIGVNLGGFFIGMLLGMAGGIVAVSWLPRTAATTPDAPADDASDASDPDRRPTTRRAPSGRTAPDDDYSLVPGFEPEDSPAPVPAASPATLTLHTVETAGDDTASGPRPFLPASADPDATPSTSPAATPAPADAPSSAPSSAPGATSRRGRRLTRATGAAVVAVCAAAGVGAVNAAQAPPADASAEASIPVPTFLQWLVPGSAGGSAEEPAPTGGPTAAQTATGDRTDTPATATPTPTESSSTTPSTTPGTDVTTAPGTAPSTGSGGTTSPTTEPTGTASPTATSPLPDPTTAAPRLTSTSADPVAPVAISHLEGSTLQLTNSVYQGNVTLRRADGTTVEVMKFTADKSVIDDFSLDVPNGDGHGLLTTSSKVTNTGHVVLYATRLEGYLLGFKFTFKPETPPPGVIPLPSLSDPRMELVATTSDRSTWANTHQKLY</sequence>
<feature type="region of interest" description="Disordered" evidence="1">
    <location>
        <begin position="1"/>
        <end position="23"/>
    </location>
</feature>
<dbReference type="EMBL" id="PGTZ01000007">
    <property type="protein sequence ID" value="PJI94041.1"/>
    <property type="molecule type" value="Genomic_DNA"/>
</dbReference>
<dbReference type="RefSeq" id="WP_211289372.1">
    <property type="nucleotide sequence ID" value="NZ_PGTZ01000007.1"/>
</dbReference>
<keyword evidence="2" id="KW-0472">Membrane</keyword>
<feature type="region of interest" description="Disordered" evidence="1">
    <location>
        <begin position="144"/>
        <end position="198"/>
    </location>
</feature>
<accession>A0A2M8WSW3</accession>
<gene>
    <name evidence="3" type="ORF">CLV34_1525</name>
</gene>
<dbReference type="AlphaFoldDB" id="A0A2M8WSW3"/>
<dbReference type="Pfam" id="PF19609">
    <property type="entry name" value="DUF6114"/>
    <property type="match status" value="1"/>
</dbReference>
<proteinExistence type="predicted"/>